<evidence type="ECO:0000259" key="3">
    <source>
        <dbReference type="Pfam" id="PF10423"/>
    </source>
</evidence>
<dbReference type="EMBL" id="FNZZ01000001">
    <property type="protein sequence ID" value="SEK58403.1"/>
    <property type="molecule type" value="Genomic_DNA"/>
</dbReference>
<dbReference type="AlphaFoldDB" id="A0A1H7I760"/>
<dbReference type="Gene3D" id="3.30.1730.10">
    <property type="entry name" value="AMP nucleoside phosphorylase, N-terminal domain"/>
    <property type="match status" value="1"/>
</dbReference>
<dbReference type="SUPFAM" id="SSF53167">
    <property type="entry name" value="Purine and uridine phosphorylases"/>
    <property type="match status" value="1"/>
</dbReference>
<comment type="function">
    <text evidence="1">Catalyzes the hydrolysis of the N-glycosidic bond of AMP to form adenine and ribose 5-phosphate. Involved in regulation of AMP concentrations.</text>
</comment>
<keyword evidence="1" id="KW-0378">Hydrolase</keyword>
<dbReference type="InterPro" id="IPR035994">
    <property type="entry name" value="Nucleoside_phosphorylase_sf"/>
</dbReference>
<evidence type="ECO:0000313" key="4">
    <source>
        <dbReference type="EMBL" id="SEK58403.1"/>
    </source>
</evidence>
<dbReference type="InterPro" id="IPR037109">
    <property type="entry name" value="AMP_N_sf"/>
</dbReference>
<dbReference type="GO" id="GO:0009116">
    <property type="term" value="P:nucleoside metabolic process"/>
    <property type="evidence" value="ECO:0007669"/>
    <property type="project" value="InterPro"/>
</dbReference>
<protein>
    <recommendedName>
        <fullName evidence="1">AMP nucleosidase</fullName>
        <ecNumber evidence="1">3.2.2.4</ecNumber>
    </recommendedName>
</protein>
<dbReference type="PANTHER" id="PTHR43691:SF6">
    <property type="entry name" value="AMP NUCLEOSIDASE"/>
    <property type="match status" value="1"/>
</dbReference>
<dbReference type="RefSeq" id="WP_177171496.1">
    <property type="nucleotide sequence ID" value="NZ_FNZZ01000001.1"/>
</dbReference>
<dbReference type="Proteomes" id="UP000199214">
    <property type="component" value="Unassembled WGS sequence"/>
</dbReference>
<dbReference type="STRING" id="1855283.SAMN05216382_0699"/>
<dbReference type="PANTHER" id="PTHR43691">
    <property type="entry name" value="URIDINE PHOSPHORYLASE"/>
    <property type="match status" value="1"/>
</dbReference>
<proteinExistence type="inferred from homology"/>
<dbReference type="GO" id="GO:0008714">
    <property type="term" value="F:AMP nucleosidase activity"/>
    <property type="evidence" value="ECO:0007669"/>
    <property type="project" value="UniProtKB-UniRule"/>
</dbReference>
<feature type="domain" description="AMP nucleoside phosphorylase N-terminal" evidence="3">
    <location>
        <begin position="6"/>
        <end position="162"/>
    </location>
</feature>
<dbReference type="GO" id="GO:0005829">
    <property type="term" value="C:cytosol"/>
    <property type="evidence" value="ECO:0007669"/>
    <property type="project" value="TreeGrafter"/>
</dbReference>
<dbReference type="InterPro" id="IPR011271">
    <property type="entry name" value="AMP_nucleosidase"/>
</dbReference>
<dbReference type="NCBIfam" id="NF006142">
    <property type="entry name" value="PRK08292.1"/>
    <property type="match status" value="1"/>
</dbReference>
<dbReference type="InterPro" id="IPR000845">
    <property type="entry name" value="Nucleoside_phosphorylase_d"/>
</dbReference>
<dbReference type="InterPro" id="IPR018953">
    <property type="entry name" value="AMP_nucleoside_Pase_N"/>
</dbReference>
<dbReference type="HAMAP" id="MF_01932">
    <property type="entry name" value="AMP_nucleosidase"/>
    <property type="match status" value="1"/>
</dbReference>
<dbReference type="GO" id="GO:0044209">
    <property type="term" value="P:AMP salvage"/>
    <property type="evidence" value="ECO:0007669"/>
    <property type="project" value="InterPro"/>
</dbReference>
<comment type="similarity">
    <text evidence="1">Belongs to the AMP nucleosidase family.</text>
</comment>
<evidence type="ECO:0000313" key="5">
    <source>
        <dbReference type="Proteomes" id="UP000199214"/>
    </source>
</evidence>
<sequence length="476" mass="53521">MAAVDIVRELDRLYSTSVDRLKTAVAAYIADRTEPDPAWRKDGSFAYPEIRIRFNGAPSRTAPPRSFGRLVTPGEYRISVTKPDLFRDYLVEQLTFLIEDYEVEVDAVPGKQEIPFPYVLDAGSALSLDQVSAAELARWFPTTELAYIGDEIADGLWASFDGTRPLALFDGLRTDFSLARLRHYTGTPPEHVQRYVLFTNYHRYVDEFVRWAAAQVGGDSRFTALSGPGGVMFRAGDDPAMLDDSAWRRLQMPAYHLMADDRTGITLVNIGVGPSNAKTICDHLAVMRPEAWLMIGHCGGLRPSQRIGDYVLAHAYLRDDHVLDDMLPPEIPVPAIAEVQQALARAAETISGQSGEELKRRLRTGTIVTTDDRNWELRYARSALRFSLSRAVAIDMESATIAAQGYRFRVPYGTLLCVSDKPLHGELKLPGQANRFYERAISEHMRIGIETCEELRREGDRLHSRKLRAFNEPPFR</sequence>
<evidence type="ECO:0000259" key="2">
    <source>
        <dbReference type="Pfam" id="PF01048"/>
    </source>
</evidence>
<dbReference type="CDD" id="cd17762">
    <property type="entry name" value="AMN"/>
    <property type="match status" value="1"/>
</dbReference>
<dbReference type="Pfam" id="PF10423">
    <property type="entry name" value="AMNp_N"/>
    <property type="match status" value="1"/>
</dbReference>
<accession>A0A1H7I760</accession>
<dbReference type="Gene3D" id="3.40.50.1580">
    <property type="entry name" value="Nucleoside phosphorylase domain"/>
    <property type="match status" value="1"/>
</dbReference>
<dbReference type="InterPro" id="IPR047039">
    <property type="entry name" value="AMN_phosphorylase"/>
</dbReference>
<dbReference type="NCBIfam" id="TIGR01717">
    <property type="entry name" value="AMP-nucleosdse"/>
    <property type="match status" value="1"/>
</dbReference>
<feature type="domain" description="Nucleoside phosphorylase" evidence="2">
    <location>
        <begin position="263"/>
        <end position="424"/>
    </location>
</feature>
<keyword evidence="5" id="KW-1185">Reference proteome</keyword>
<dbReference type="Pfam" id="PF01048">
    <property type="entry name" value="PNP_UDP_1"/>
    <property type="match status" value="1"/>
</dbReference>
<gene>
    <name evidence="1" type="primary">amn</name>
    <name evidence="4" type="ORF">SAMN05216382_0699</name>
</gene>
<dbReference type="EC" id="3.2.2.4" evidence="1"/>
<evidence type="ECO:0000256" key="1">
    <source>
        <dbReference type="HAMAP-Rule" id="MF_01932"/>
    </source>
</evidence>
<comment type="catalytic activity">
    <reaction evidence="1">
        <text>AMP + H2O = D-ribose 5-phosphate + adenine</text>
        <dbReference type="Rhea" id="RHEA:20129"/>
        <dbReference type="ChEBI" id="CHEBI:15377"/>
        <dbReference type="ChEBI" id="CHEBI:16708"/>
        <dbReference type="ChEBI" id="CHEBI:78346"/>
        <dbReference type="ChEBI" id="CHEBI:456215"/>
        <dbReference type="EC" id="3.2.2.4"/>
    </reaction>
</comment>
<organism evidence="4 5">
    <name type="scientific">Sphingomonas palmae</name>
    <dbReference type="NCBI Taxonomy" id="1855283"/>
    <lineage>
        <taxon>Bacteria</taxon>
        <taxon>Pseudomonadati</taxon>
        <taxon>Pseudomonadota</taxon>
        <taxon>Alphaproteobacteria</taxon>
        <taxon>Sphingomonadales</taxon>
        <taxon>Sphingomonadaceae</taxon>
        <taxon>Sphingomonas</taxon>
    </lineage>
</organism>
<reference evidence="5" key="1">
    <citation type="submission" date="2016-10" db="EMBL/GenBank/DDBJ databases">
        <authorList>
            <person name="Varghese N."/>
            <person name="Submissions S."/>
        </authorList>
    </citation>
    <scope>NUCLEOTIDE SEQUENCE [LARGE SCALE GENOMIC DNA]</scope>
    <source>
        <strain evidence="5">JS21-1</strain>
    </source>
</reference>
<name>A0A1H7I760_9SPHN</name>